<dbReference type="EMBL" id="MGJL01000004">
    <property type="protein sequence ID" value="OGN08458.1"/>
    <property type="molecule type" value="Genomic_DNA"/>
</dbReference>
<keyword evidence="1" id="KW-0472">Membrane</keyword>
<dbReference type="GO" id="GO:0016020">
    <property type="term" value="C:membrane"/>
    <property type="evidence" value="ECO:0007669"/>
    <property type="project" value="InterPro"/>
</dbReference>
<accession>A0A1F8F755</accession>
<evidence type="ECO:0000256" key="1">
    <source>
        <dbReference type="SAM" id="Phobius"/>
    </source>
</evidence>
<dbReference type="InterPro" id="IPR004316">
    <property type="entry name" value="SWEET_rpt"/>
</dbReference>
<evidence type="ECO:0000313" key="2">
    <source>
        <dbReference type="EMBL" id="OGN08458.1"/>
    </source>
</evidence>
<feature type="transmembrane region" description="Helical" evidence="1">
    <location>
        <begin position="38"/>
        <end position="58"/>
    </location>
</feature>
<dbReference type="Pfam" id="PF03083">
    <property type="entry name" value="MtN3_slv"/>
    <property type="match status" value="1"/>
</dbReference>
<keyword evidence="1" id="KW-1133">Transmembrane helix</keyword>
<protein>
    <submittedName>
        <fullName evidence="2">Uncharacterized protein</fullName>
    </submittedName>
</protein>
<feature type="transmembrane region" description="Helical" evidence="1">
    <location>
        <begin position="6"/>
        <end position="26"/>
    </location>
</feature>
<name>A0A1F8F755_9BACT</name>
<keyword evidence="1" id="KW-0812">Transmembrane</keyword>
<reference evidence="2 3" key="1">
    <citation type="journal article" date="2016" name="Nat. Commun.">
        <title>Thousands of microbial genomes shed light on interconnected biogeochemical processes in an aquifer system.</title>
        <authorList>
            <person name="Anantharaman K."/>
            <person name="Brown C.T."/>
            <person name="Hug L.A."/>
            <person name="Sharon I."/>
            <person name="Castelle C.J."/>
            <person name="Probst A.J."/>
            <person name="Thomas B.C."/>
            <person name="Singh A."/>
            <person name="Wilkins M.J."/>
            <person name="Karaoz U."/>
            <person name="Brodie E.L."/>
            <person name="Williams K.H."/>
            <person name="Hubbard S.S."/>
            <person name="Banfield J.F."/>
        </authorList>
    </citation>
    <scope>NUCLEOTIDE SEQUENCE [LARGE SCALE GENOMIC DNA]</scope>
</reference>
<evidence type="ECO:0000313" key="3">
    <source>
        <dbReference type="Proteomes" id="UP000178023"/>
    </source>
</evidence>
<feature type="transmembrane region" description="Helical" evidence="1">
    <location>
        <begin position="64"/>
        <end position="83"/>
    </location>
</feature>
<organism evidence="2 3">
    <name type="scientific">Candidatus Yanofskybacteria bacterium RIFCSPHIGHO2_01_FULL_45_42</name>
    <dbReference type="NCBI Taxonomy" id="1802671"/>
    <lineage>
        <taxon>Bacteria</taxon>
        <taxon>Candidatus Yanofskyibacteriota</taxon>
    </lineage>
</organism>
<sequence length="91" mass="10204">MDFDKITGAIAMIISLGISLLLADQIRLVRKIGRTENLSIPLQVIVTLSYLGWVLHGLSTGDLFLTISQSFGFIMMCMLLYSIERARKKDK</sequence>
<dbReference type="Gene3D" id="1.20.1280.290">
    <property type="match status" value="1"/>
</dbReference>
<dbReference type="AlphaFoldDB" id="A0A1F8F755"/>
<comment type="caution">
    <text evidence="2">The sequence shown here is derived from an EMBL/GenBank/DDBJ whole genome shotgun (WGS) entry which is preliminary data.</text>
</comment>
<gene>
    <name evidence="2" type="ORF">A2750_01920</name>
</gene>
<dbReference type="Proteomes" id="UP000178023">
    <property type="component" value="Unassembled WGS sequence"/>
</dbReference>
<proteinExistence type="predicted"/>